<reference evidence="11 12" key="1">
    <citation type="submission" date="2023-04" db="EMBL/GenBank/DDBJ databases">
        <title>YMD61, complete Genome.</title>
        <authorList>
            <person name="Zhang J."/>
        </authorList>
    </citation>
    <scope>NUCLEOTIDE SEQUENCE [LARGE SCALE GENOMIC DNA]</scope>
    <source>
        <strain evidence="11 12">YMD61</strain>
    </source>
</reference>
<dbReference type="InterPro" id="IPR027304">
    <property type="entry name" value="Trigger_fact/SurA_dom_sf"/>
</dbReference>
<dbReference type="SUPFAM" id="SSF54534">
    <property type="entry name" value="FKBP-like"/>
    <property type="match status" value="1"/>
</dbReference>
<evidence type="ECO:0000256" key="3">
    <source>
        <dbReference type="ARBA" id="ARBA00022764"/>
    </source>
</evidence>
<dbReference type="InterPro" id="IPR000297">
    <property type="entry name" value="PPIase_PpiC"/>
</dbReference>
<evidence type="ECO:0000256" key="2">
    <source>
        <dbReference type="ARBA" id="ARBA00022729"/>
    </source>
</evidence>
<keyword evidence="4 9" id="KW-0697">Rotamase</keyword>
<dbReference type="EMBL" id="CP124535">
    <property type="protein sequence ID" value="WGV16766.1"/>
    <property type="molecule type" value="Genomic_DNA"/>
</dbReference>
<evidence type="ECO:0000256" key="4">
    <source>
        <dbReference type="ARBA" id="ARBA00023110"/>
    </source>
</evidence>
<keyword evidence="3" id="KW-0574">Periplasm</keyword>
<evidence type="ECO:0000256" key="9">
    <source>
        <dbReference type="PROSITE-ProRule" id="PRU00278"/>
    </source>
</evidence>
<dbReference type="SUPFAM" id="SSF109998">
    <property type="entry name" value="Triger factor/SurA peptide-binding domain-like"/>
    <property type="match status" value="1"/>
</dbReference>
<dbReference type="InterPro" id="IPR046357">
    <property type="entry name" value="PPIase_dom_sf"/>
</dbReference>
<keyword evidence="12" id="KW-1185">Reference proteome</keyword>
<evidence type="ECO:0000256" key="1">
    <source>
        <dbReference type="ARBA" id="ARBA00018370"/>
    </source>
</evidence>
<dbReference type="InterPro" id="IPR015391">
    <property type="entry name" value="SurA_N"/>
</dbReference>
<dbReference type="Pfam" id="PF09312">
    <property type="entry name" value="SurA_N"/>
    <property type="match status" value="1"/>
</dbReference>
<evidence type="ECO:0000256" key="8">
    <source>
        <dbReference type="ARBA" id="ARBA00031484"/>
    </source>
</evidence>
<organism evidence="11 12">
    <name type="scientific">Fuscovulum ytuae</name>
    <dbReference type="NCBI Taxonomy" id="3042299"/>
    <lineage>
        <taxon>Bacteria</taxon>
        <taxon>Pseudomonadati</taxon>
        <taxon>Pseudomonadota</taxon>
        <taxon>Alphaproteobacteria</taxon>
        <taxon>Rhodobacterales</taxon>
        <taxon>Paracoccaceae</taxon>
        <taxon>Fuscovulum</taxon>
    </lineage>
</organism>
<dbReference type="Pfam" id="PF00639">
    <property type="entry name" value="Rotamase"/>
    <property type="match status" value="1"/>
</dbReference>
<evidence type="ECO:0000313" key="12">
    <source>
        <dbReference type="Proteomes" id="UP001230978"/>
    </source>
</evidence>
<keyword evidence="2" id="KW-0732">Signal</keyword>
<protein>
    <recommendedName>
        <fullName evidence="1">Parvulin-like PPIase</fullName>
    </recommendedName>
    <alternativeName>
        <fullName evidence="7">Peptidyl-prolyl cis-trans isomerase plp</fullName>
    </alternativeName>
    <alternativeName>
        <fullName evidence="8">Rotamase plp</fullName>
    </alternativeName>
</protein>
<sequence length="429" mass="45799">MTKALRNRTAATLRTGAIGLILWGGAITTPVMAQDGGLFAPRMVINGQTITNFEVEQRMLFLRALRAPGDPEKEAITALLRDRLAAQAAKDAGISVTAEQVTEGLTEFASRANLTAEQFTAALADEGVAPETFRDFVANGILWREVVRAKFGAQIRISETQIDRALAENAKTQQVRVLLSELIIPVQGEDVTPVLDQARSIKAGSAGAAFASAARQFSAAPSAARGGRLDWMELTNLPPAIAGEVLTLSPGEVSDPIVVPQAVVLFQLNGISDIEARMPAQVEVEYAQFAIPPGMDAAAIQAQGDGCDDLYPLARKLPADQLRVTTQMMGAVPQDIGLELAKLDPGESVLRPRNGYTELLMLCLRTGVPEADPAAAAEIPVTTEEGEAAEDAPLVDREALRNRLGNAQLTALAEAYMEELRSEAIIEER</sequence>
<evidence type="ECO:0000256" key="5">
    <source>
        <dbReference type="ARBA" id="ARBA00023186"/>
    </source>
</evidence>
<evidence type="ECO:0000256" key="6">
    <source>
        <dbReference type="ARBA" id="ARBA00023235"/>
    </source>
</evidence>
<dbReference type="GO" id="GO:0016853">
    <property type="term" value="F:isomerase activity"/>
    <property type="evidence" value="ECO:0007669"/>
    <property type="project" value="UniProtKB-KW"/>
</dbReference>
<dbReference type="Gene3D" id="1.10.4030.10">
    <property type="entry name" value="Porin chaperone SurA, peptide-binding domain"/>
    <property type="match status" value="1"/>
</dbReference>
<dbReference type="PROSITE" id="PS50198">
    <property type="entry name" value="PPIC_PPIASE_2"/>
    <property type="match status" value="1"/>
</dbReference>
<dbReference type="InterPro" id="IPR050280">
    <property type="entry name" value="OMP_Chaperone_SurA"/>
</dbReference>
<name>A0ABY8Q8C7_9RHOB</name>
<evidence type="ECO:0000259" key="10">
    <source>
        <dbReference type="PROSITE" id="PS50198"/>
    </source>
</evidence>
<dbReference type="Proteomes" id="UP001230978">
    <property type="component" value="Chromosome"/>
</dbReference>
<evidence type="ECO:0000256" key="7">
    <source>
        <dbReference type="ARBA" id="ARBA00030642"/>
    </source>
</evidence>
<accession>A0ABY8Q8C7</accession>
<keyword evidence="6 9" id="KW-0413">Isomerase</keyword>
<keyword evidence="5" id="KW-0143">Chaperone</keyword>
<dbReference type="PANTHER" id="PTHR47637">
    <property type="entry name" value="CHAPERONE SURA"/>
    <property type="match status" value="1"/>
</dbReference>
<evidence type="ECO:0000313" key="11">
    <source>
        <dbReference type="EMBL" id="WGV16766.1"/>
    </source>
</evidence>
<proteinExistence type="predicted"/>
<dbReference type="Gene3D" id="3.10.50.40">
    <property type="match status" value="1"/>
</dbReference>
<feature type="domain" description="PpiC" evidence="10">
    <location>
        <begin position="174"/>
        <end position="270"/>
    </location>
</feature>
<dbReference type="PANTHER" id="PTHR47637:SF1">
    <property type="entry name" value="CHAPERONE SURA"/>
    <property type="match status" value="1"/>
</dbReference>
<gene>
    <name evidence="11" type="ORF">QF092_02820</name>
</gene>
<dbReference type="RefSeq" id="WP_281467439.1">
    <property type="nucleotide sequence ID" value="NZ_CP124535.1"/>
</dbReference>